<dbReference type="STRING" id="318464.IO99_08910"/>
<dbReference type="Gene3D" id="3.40.50.1000">
    <property type="entry name" value="HAD superfamily/HAD-like"/>
    <property type="match status" value="1"/>
</dbReference>
<dbReference type="NCBIfam" id="TIGR00099">
    <property type="entry name" value="Cof-subfamily"/>
    <property type="match status" value="1"/>
</dbReference>
<dbReference type="InterPro" id="IPR023214">
    <property type="entry name" value="HAD_sf"/>
</dbReference>
<dbReference type="GO" id="GO:0005829">
    <property type="term" value="C:cytosol"/>
    <property type="evidence" value="ECO:0007669"/>
    <property type="project" value="TreeGrafter"/>
</dbReference>
<dbReference type="InterPro" id="IPR036412">
    <property type="entry name" value="HAD-like_sf"/>
</dbReference>
<dbReference type="Pfam" id="PF08282">
    <property type="entry name" value="Hydrolase_3"/>
    <property type="match status" value="1"/>
</dbReference>
<evidence type="ECO:0000313" key="1">
    <source>
        <dbReference type="EMBL" id="KEZ86591.1"/>
    </source>
</evidence>
<comment type="caution">
    <text evidence="1">The sequence shown here is derived from an EMBL/GenBank/DDBJ whole genome shotgun (WGS) entry which is preliminary data.</text>
</comment>
<dbReference type="InterPro" id="IPR000150">
    <property type="entry name" value="Cof"/>
</dbReference>
<dbReference type="PANTHER" id="PTHR10000">
    <property type="entry name" value="PHOSPHOSERINE PHOSPHATASE"/>
    <property type="match status" value="1"/>
</dbReference>
<dbReference type="PROSITE" id="PS01229">
    <property type="entry name" value="COF_2"/>
    <property type="match status" value="1"/>
</dbReference>
<protein>
    <submittedName>
        <fullName evidence="1">HAD family hydrolase</fullName>
    </submittedName>
</protein>
<dbReference type="SFLD" id="SFLDS00003">
    <property type="entry name" value="Haloacid_Dehalogenase"/>
    <property type="match status" value="1"/>
</dbReference>
<dbReference type="AlphaFoldDB" id="A0A084JCA7"/>
<evidence type="ECO:0000313" key="2">
    <source>
        <dbReference type="Proteomes" id="UP000028542"/>
    </source>
</evidence>
<dbReference type="InterPro" id="IPR006379">
    <property type="entry name" value="HAD-SF_hydro_IIB"/>
</dbReference>
<reference evidence="1 2" key="1">
    <citation type="submission" date="2014-07" db="EMBL/GenBank/DDBJ databases">
        <title>Draft genome of Clostridium sulfidigenes 113A isolated from sediments associated with methane hydrate from Krishna Godavari basin.</title>
        <authorList>
            <person name="Honkalas V.S."/>
            <person name="Dabir A.P."/>
            <person name="Arora P."/>
            <person name="Dhakephalkar P.K."/>
        </authorList>
    </citation>
    <scope>NUCLEOTIDE SEQUENCE [LARGE SCALE GENOMIC DNA]</scope>
    <source>
        <strain evidence="1 2">113A</strain>
    </source>
</reference>
<accession>A0A084JCA7</accession>
<dbReference type="NCBIfam" id="TIGR01482">
    <property type="entry name" value="SPP-subfamily"/>
    <property type="match status" value="1"/>
</dbReference>
<dbReference type="GO" id="GO:0016791">
    <property type="term" value="F:phosphatase activity"/>
    <property type="evidence" value="ECO:0007669"/>
    <property type="project" value="TreeGrafter"/>
</dbReference>
<dbReference type="eggNOG" id="COG0561">
    <property type="taxonomic scope" value="Bacteria"/>
</dbReference>
<gene>
    <name evidence="1" type="ORF">IO99_08910</name>
</gene>
<dbReference type="PROSITE" id="PS01228">
    <property type="entry name" value="COF_1"/>
    <property type="match status" value="1"/>
</dbReference>
<dbReference type="SFLD" id="SFLDG01144">
    <property type="entry name" value="C2.B.4:_PGP_Like"/>
    <property type="match status" value="1"/>
</dbReference>
<dbReference type="RefSeq" id="WP_035132418.1">
    <property type="nucleotide sequence ID" value="NZ_JPMD01000020.1"/>
</dbReference>
<sequence length="273" mass="31050">MKYKLICVDMDGTLLNSKKKISERNLNAINEAHNKGVKFVVATGRIFVSANYYGDIIGVKTPIIASNGAYIREKDLDKAIYEEYLNKEECRVILKLLKKYDIMPQFYSADTIYTEEIKHSALIYSKANATLPKNRQVAIRIINEWEKLFEESGNLIKVMVVHEDKERVIAAKEEFLNLKSFEVVSSMESSFEIMKKGTSKGEAVKKICQYYGIHREEVICMGDNENDISMIKFAGIGVAMGNAEEFVKKQADYVTLSNEDDGVAHVIEEFILK</sequence>
<name>A0A084JCA7_9CLOT</name>
<dbReference type="PANTHER" id="PTHR10000:SF8">
    <property type="entry name" value="HAD SUPERFAMILY HYDROLASE-LIKE, TYPE 3"/>
    <property type="match status" value="1"/>
</dbReference>
<dbReference type="PRINTS" id="PR00119">
    <property type="entry name" value="CATATPASE"/>
</dbReference>
<organism evidence="1 2">
    <name type="scientific">Clostridium sulfidigenes</name>
    <dbReference type="NCBI Taxonomy" id="318464"/>
    <lineage>
        <taxon>Bacteria</taxon>
        <taxon>Bacillati</taxon>
        <taxon>Bacillota</taxon>
        <taxon>Clostridia</taxon>
        <taxon>Eubacteriales</taxon>
        <taxon>Clostridiaceae</taxon>
        <taxon>Clostridium</taxon>
    </lineage>
</organism>
<dbReference type="GO" id="GO:0000287">
    <property type="term" value="F:magnesium ion binding"/>
    <property type="evidence" value="ECO:0007669"/>
    <property type="project" value="TreeGrafter"/>
</dbReference>
<keyword evidence="2" id="KW-1185">Reference proteome</keyword>
<dbReference type="CDD" id="cd07516">
    <property type="entry name" value="HAD_Pase"/>
    <property type="match status" value="1"/>
</dbReference>
<dbReference type="Gene3D" id="3.30.1240.10">
    <property type="match status" value="1"/>
</dbReference>
<proteinExistence type="predicted"/>
<dbReference type="NCBIfam" id="TIGR01484">
    <property type="entry name" value="HAD-SF-IIB"/>
    <property type="match status" value="1"/>
</dbReference>
<dbReference type="Proteomes" id="UP000028542">
    <property type="component" value="Unassembled WGS sequence"/>
</dbReference>
<dbReference type="SUPFAM" id="SSF56784">
    <property type="entry name" value="HAD-like"/>
    <property type="match status" value="1"/>
</dbReference>
<dbReference type="SFLD" id="SFLDG01140">
    <property type="entry name" value="C2.B:_Phosphomannomutase_and_P"/>
    <property type="match status" value="1"/>
</dbReference>
<keyword evidence="1" id="KW-0378">Hydrolase</keyword>
<dbReference type="EMBL" id="JPMD01000020">
    <property type="protein sequence ID" value="KEZ86591.1"/>
    <property type="molecule type" value="Genomic_DNA"/>
</dbReference>